<accession>A0A4R6RQA2</accession>
<dbReference type="Proteomes" id="UP000295176">
    <property type="component" value="Unassembled WGS sequence"/>
</dbReference>
<comment type="caution">
    <text evidence="1">The sequence shown here is derived from an EMBL/GenBank/DDBJ whole genome shotgun (WGS) entry which is preliminary data.</text>
</comment>
<evidence type="ECO:0000313" key="1">
    <source>
        <dbReference type="EMBL" id="TDP88943.1"/>
    </source>
</evidence>
<evidence type="ECO:0000313" key="2">
    <source>
        <dbReference type="Proteomes" id="UP000295176"/>
    </source>
</evidence>
<dbReference type="EMBL" id="SNXX01000028">
    <property type="protein sequence ID" value="TDP88943.1"/>
    <property type="molecule type" value="Genomic_DNA"/>
</dbReference>
<organism evidence="1 2">
    <name type="scientific">Halanaerobium saccharolyticum</name>
    <dbReference type="NCBI Taxonomy" id="43595"/>
    <lineage>
        <taxon>Bacteria</taxon>
        <taxon>Bacillati</taxon>
        <taxon>Bacillota</taxon>
        <taxon>Clostridia</taxon>
        <taxon>Halanaerobiales</taxon>
        <taxon>Halanaerobiaceae</taxon>
        <taxon>Halanaerobium</taxon>
    </lineage>
</organism>
<reference evidence="1 2" key="1">
    <citation type="submission" date="2019-03" db="EMBL/GenBank/DDBJ databases">
        <title>Subsurface microbial communities from deep shales in Ohio and West Virginia, USA.</title>
        <authorList>
            <person name="Wrighton K."/>
        </authorList>
    </citation>
    <scope>NUCLEOTIDE SEQUENCE [LARGE SCALE GENOMIC DNA]</scope>
    <source>
        <strain evidence="1 2">MSL 7</strain>
    </source>
</reference>
<dbReference type="AlphaFoldDB" id="A0A4R6RQA2"/>
<name>A0A4R6RQA2_9FIRM</name>
<protein>
    <submittedName>
        <fullName evidence="1">Uncharacterized protein</fullName>
    </submittedName>
</protein>
<gene>
    <name evidence="1" type="ORF">C7957_12832</name>
</gene>
<proteinExistence type="predicted"/>
<sequence length="39" mass="4508">MNKSENNYMPDLSKISLDEFKENLKTGRLLPSRKPGSIR</sequence>